<evidence type="ECO:0000313" key="4">
    <source>
        <dbReference type="Proteomes" id="UP000434580"/>
    </source>
</evidence>
<accession>A0A5S9QT46</accession>
<feature type="transmembrane region" description="Helical" evidence="1">
    <location>
        <begin position="84"/>
        <end position="104"/>
    </location>
</feature>
<protein>
    <recommendedName>
        <fullName evidence="2">Urease accessory protein UreH-like transmembrane domain-containing protein</fullName>
    </recommendedName>
</protein>
<keyword evidence="1" id="KW-0812">Transmembrane</keyword>
<dbReference type="AlphaFoldDB" id="A0A5S9QT46"/>
<feature type="transmembrane region" description="Helical" evidence="1">
    <location>
        <begin position="167"/>
        <end position="186"/>
    </location>
</feature>
<dbReference type="Proteomes" id="UP000434580">
    <property type="component" value="Unassembled WGS sequence"/>
</dbReference>
<feature type="transmembrane region" description="Helical" evidence="1">
    <location>
        <begin position="198"/>
        <end position="220"/>
    </location>
</feature>
<evidence type="ECO:0000313" key="3">
    <source>
        <dbReference type="EMBL" id="CAA0121034.1"/>
    </source>
</evidence>
<evidence type="ECO:0000259" key="2">
    <source>
        <dbReference type="Pfam" id="PF13386"/>
    </source>
</evidence>
<proteinExistence type="predicted"/>
<keyword evidence="1" id="KW-0472">Membrane</keyword>
<feature type="transmembrane region" description="Helical" evidence="1">
    <location>
        <begin position="6"/>
        <end position="33"/>
    </location>
</feature>
<feature type="transmembrane region" description="Helical" evidence="1">
    <location>
        <begin position="134"/>
        <end position="155"/>
    </location>
</feature>
<dbReference type="OrthoDB" id="9798690at2"/>
<gene>
    <name evidence="3" type="ORF">DPBNPPHM_02672</name>
</gene>
<dbReference type="EMBL" id="CACSII010000021">
    <property type="protein sequence ID" value="CAA0121034.1"/>
    <property type="molecule type" value="Genomic_DNA"/>
</dbReference>
<organism evidence="3 4">
    <name type="scientific">BD1-7 clade bacterium</name>
    <dbReference type="NCBI Taxonomy" id="2029982"/>
    <lineage>
        <taxon>Bacteria</taxon>
        <taxon>Pseudomonadati</taxon>
        <taxon>Pseudomonadota</taxon>
        <taxon>Gammaproteobacteria</taxon>
        <taxon>Cellvibrionales</taxon>
        <taxon>Spongiibacteraceae</taxon>
        <taxon>BD1-7 clade</taxon>
    </lineage>
</organism>
<dbReference type="PANTHER" id="PTHR42208:SF1">
    <property type="entry name" value="HEAVY METAL TRANSPORTER"/>
    <property type="match status" value="1"/>
</dbReference>
<evidence type="ECO:0000256" key="1">
    <source>
        <dbReference type="SAM" id="Phobius"/>
    </source>
</evidence>
<feature type="transmembrane region" description="Helical" evidence="1">
    <location>
        <begin position="54"/>
        <end position="72"/>
    </location>
</feature>
<dbReference type="Pfam" id="PF13386">
    <property type="entry name" value="DsbD_2"/>
    <property type="match status" value="1"/>
</dbReference>
<reference evidence="3 4" key="1">
    <citation type="submission" date="2019-11" db="EMBL/GenBank/DDBJ databases">
        <authorList>
            <person name="Holert J."/>
        </authorList>
    </citation>
    <scope>NUCLEOTIDE SEQUENCE [LARGE SCALE GENOMIC DNA]</scope>
    <source>
        <strain evidence="3">BC5_2</strain>
    </source>
</reference>
<sequence length="237" mass="26030">MTYSLLAAAFGIGLLSTSHCIFMCGGIASALSANVTGVGFQRFARLALFHLGRISCYALLGFFVASILSVAADQYKLVGITLRHVAAFMMIMIGFYIAGAGRFIKFIEKRFSFIWSSLQPLVQRYIGMKKIHHAYLLGFLWGFLPCGVIYSTLIWASSSADGLNASVLMFVFGLGTLPGFLALGVIQQPLMKLMRSKHAKWLVGMAFILFGIWTLASFYYPMLMGGGAHNHSSHMMH</sequence>
<dbReference type="PANTHER" id="PTHR42208">
    <property type="entry name" value="HEAVY METAL TRANSPORTER-RELATED"/>
    <property type="match status" value="1"/>
</dbReference>
<dbReference type="InterPro" id="IPR039447">
    <property type="entry name" value="UreH-like_TM_dom"/>
</dbReference>
<keyword evidence="1" id="KW-1133">Transmembrane helix</keyword>
<name>A0A5S9QT46_9GAMM</name>
<feature type="domain" description="Urease accessory protein UreH-like transmembrane" evidence="2">
    <location>
        <begin position="8"/>
        <end position="213"/>
    </location>
</feature>